<dbReference type="Proteomes" id="UP000193218">
    <property type="component" value="Unassembled WGS sequence"/>
</dbReference>
<protein>
    <submittedName>
        <fullName evidence="2">Uncharacterized protein</fullName>
    </submittedName>
</protein>
<comment type="caution">
    <text evidence="2">The sequence shown here is derived from an EMBL/GenBank/DDBJ whole genome shotgun (WGS) entry which is preliminary data.</text>
</comment>
<organism evidence="2 3">
    <name type="scientific">Kockovaella imperatae</name>
    <dbReference type="NCBI Taxonomy" id="4999"/>
    <lineage>
        <taxon>Eukaryota</taxon>
        <taxon>Fungi</taxon>
        <taxon>Dikarya</taxon>
        <taxon>Basidiomycota</taxon>
        <taxon>Agaricomycotina</taxon>
        <taxon>Tremellomycetes</taxon>
        <taxon>Tremellales</taxon>
        <taxon>Cuniculitremaceae</taxon>
        <taxon>Kockovaella</taxon>
    </lineage>
</organism>
<feature type="region of interest" description="Disordered" evidence="1">
    <location>
        <begin position="153"/>
        <end position="177"/>
    </location>
</feature>
<evidence type="ECO:0000313" key="2">
    <source>
        <dbReference type="EMBL" id="ORX39131.1"/>
    </source>
</evidence>
<evidence type="ECO:0000256" key="1">
    <source>
        <dbReference type="SAM" id="MobiDB-lite"/>
    </source>
</evidence>
<feature type="compositionally biased region" description="Polar residues" evidence="1">
    <location>
        <begin position="330"/>
        <end position="349"/>
    </location>
</feature>
<feature type="region of interest" description="Disordered" evidence="1">
    <location>
        <begin position="251"/>
        <end position="284"/>
    </location>
</feature>
<dbReference type="AlphaFoldDB" id="A0A1Y1UM55"/>
<feature type="compositionally biased region" description="Basic and acidic residues" evidence="1">
    <location>
        <begin position="466"/>
        <end position="484"/>
    </location>
</feature>
<gene>
    <name evidence="2" type="ORF">BD324DRAFT_649220</name>
</gene>
<dbReference type="InParanoid" id="A0A1Y1UM55"/>
<accession>A0A1Y1UM55</accession>
<sequence length="484" mass="52820">MNRDHLQVHLNAKSTTYALEASLPSCESGTPRTERNALASTFAVKPHAARIVVEGAPPIPTRRCRPLPPVPSDTPRPTLGRMPVWHGLHMTPYDGSRESAKRDFGSSLMQVPQSSPVDISLKTRLEFDLGQLFQRLECENRSIDSTSSALQLDLGPRCGAPEEEPPVQAPDAALGSDLSSPLTNDNVLRFDTIDAINCDEVESPLCALDIFSPRLPPAPVLRSLTDPHPISPLALPSTLGVDRKGERSYFTVTSSQDPTSSEGDNKVVSKAPLSSLGAPGLTANQSTLTTGSSWDLSSTQSSFSMGLGASMTSCSSRFLSLKERDHEAQSHTTLSEIVSRTQSATSQDELSTRRDWDDFGFPVPSRSFDALFEPSFRVRAGEQTKPVRDLLDKGDKAEEPWHSGYTSSELAFDIDGLPHISLPETLLEDPPDPPKTYQLLPRASIATDTYIEVGAWWNAAGLRGQNRSERRKSAMDYDSLLEPR</sequence>
<feature type="compositionally biased region" description="Polar residues" evidence="1">
    <location>
        <begin position="251"/>
        <end position="262"/>
    </location>
</feature>
<evidence type="ECO:0000313" key="3">
    <source>
        <dbReference type="Proteomes" id="UP000193218"/>
    </source>
</evidence>
<feature type="region of interest" description="Disordered" evidence="1">
    <location>
        <begin position="464"/>
        <end position="484"/>
    </location>
</feature>
<name>A0A1Y1UM55_9TREE</name>
<feature type="region of interest" description="Disordered" evidence="1">
    <location>
        <begin position="58"/>
        <end position="83"/>
    </location>
</feature>
<dbReference type="GeneID" id="33559763"/>
<feature type="region of interest" description="Disordered" evidence="1">
    <location>
        <begin position="330"/>
        <end position="351"/>
    </location>
</feature>
<reference evidence="2 3" key="1">
    <citation type="submission" date="2017-03" db="EMBL/GenBank/DDBJ databases">
        <title>Widespread Adenine N6-methylation of Active Genes in Fungi.</title>
        <authorList>
            <consortium name="DOE Joint Genome Institute"/>
            <person name="Mondo S.J."/>
            <person name="Dannebaum R.O."/>
            <person name="Kuo R.C."/>
            <person name="Louie K.B."/>
            <person name="Bewick A.J."/>
            <person name="Labutti K."/>
            <person name="Haridas S."/>
            <person name="Kuo A."/>
            <person name="Salamov A."/>
            <person name="Ahrendt S.R."/>
            <person name="Lau R."/>
            <person name="Bowen B.P."/>
            <person name="Lipzen A."/>
            <person name="Sullivan W."/>
            <person name="Andreopoulos W.B."/>
            <person name="Clum A."/>
            <person name="Lindquist E."/>
            <person name="Daum C."/>
            <person name="Northen T.R."/>
            <person name="Ramamoorthy G."/>
            <person name="Schmitz R.J."/>
            <person name="Gryganskyi A."/>
            <person name="Culley D."/>
            <person name="Magnuson J."/>
            <person name="James T.Y."/>
            <person name="O'Malley M.A."/>
            <person name="Stajich J.E."/>
            <person name="Spatafora J.W."/>
            <person name="Visel A."/>
            <person name="Grigoriev I.V."/>
        </authorList>
    </citation>
    <scope>NUCLEOTIDE SEQUENCE [LARGE SCALE GENOMIC DNA]</scope>
    <source>
        <strain evidence="2 3">NRRL Y-17943</strain>
    </source>
</reference>
<keyword evidence="3" id="KW-1185">Reference proteome</keyword>
<dbReference type="EMBL" id="NBSH01000003">
    <property type="protein sequence ID" value="ORX39131.1"/>
    <property type="molecule type" value="Genomic_DNA"/>
</dbReference>
<dbReference type="RefSeq" id="XP_021872994.1">
    <property type="nucleotide sequence ID" value="XM_022017954.1"/>
</dbReference>
<proteinExistence type="predicted"/>